<reference evidence="1" key="1">
    <citation type="submission" date="2022-02" db="EMBL/GenBank/DDBJ databases">
        <title>Plant Genome Project.</title>
        <authorList>
            <person name="Zhang R.-G."/>
        </authorList>
    </citation>
    <scope>NUCLEOTIDE SEQUENCE</scope>
    <source>
        <strain evidence="1">AT1</strain>
    </source>
</reference>
<evidence type="ECO:0000313" key="1">
    <source>
        <dbReference type="EMBL" id="KAI8531526.1"/>
    </source>
</evidence>
<keyword evidence="2" id="KW-1185">Reference proteome</keyword>
<name>A0ACC0LSN6_RHOML</name>
<comment type="caution">
    <text evidence="1">The sequence shown here is derived from an EMBL/GenBank/DDBJ whole genome shotgun (WGS) entry which is preliminary data.</text>
</comment>
<proteinExistence type="predicted"/>
<dbReference type="Proteomes" id="UP001062846">
    <property type="component" value="Chromosome 11"/>
</dbReference>
<dbReference type="EMBL" id="CM046398">
    <property type="protein sequence ID" value="KAI8531526.1"/>
    <property type="molecule type" value="Genomic_DNA"/>
</dbReference>
<sequence>MTRFPSWLRDRTPEVPLIPLFLLATQTTVCSGILLYHIPTYLRLEFPGLKNPSAKVSPLDTKTLPSLMDRFGVKVSMEVQILKKINESSKLKTHFSGFIVLFCLN</sequence>
<organism evidence="1 2">
    <name type="scientific">Rhododendron molle</name>
    <name type="common">Chinese azalea</name>
    <name type="synonym">Azalea mollis</name>
    <dbReference type="NCBI Taxonomy" id="49168"/>
    <lineage>
        <taxon>Eukaryota</taxon>
        <taxon>Viridiplantae</taxon>
        <taxon>Streptophyta</taxon>
        <taxon>Embryophyta</taxon>
        <taxon>Tracheophyta</taxon>
        <taxon>Spermatophyta</taxon>
        <taxon>Magnoliopsida</taxon>
        <taxon>eudicotyledons</taxon>
        <taxon>Gunneridae</taxon>
        <taxon>Pentapetalae</taxon>
        <taxon>asterids</taxon>
        <taxon>Ericales</taxon>
        <taxon>Ericaceae</taxon>
        <taxon>Ericoideae</taxon>
        <taxon>Rhodoreae</taxon>
        <taxon>Rhododendron</taxon>
    </lineage>
</organism>
<accession>A0ACC0LSN6</accession>
<gene>
    <name evidence="1" type="ORF">RHMOL_Rhmol11G0143100</name>
</gene>
<evidence type="ECO:0000313" key="2">
    <source>
        <dbReference type="Proteomes" id="UP001062846"/>
    </source>
</evidence>
<protein>
    <submittedName>
        <fullName evidence="1">Uncharacterized protein</fullName>
    </submittedName>
</protein>